<feature type="region of interest" description="Disordered" evidence="1">
    <location>
        <begin position="1"/>
        <end position="20"/>
    </location>
</feature>
<dbReference type="EMBL" id="BK016010">
    <property type="protein sequence ID" value="DAF89417.1"/>
    <property type="molecule type" value="Genomic_DNA"/>
</dbReference>
<reference evidence="2" key="1">
    <citation type="journal article" date="2021" name="Proc. Natl. Acad. Sci. U.S.A.">
        <title>A Catalog of Tens of Thousands of Viruses from Human Metagenomes Reveals Hidden Associations with Chronic Diseases.</title>
        <authorList>
            <person name="Tisza M.J."/>
            <person name="Buck C.B."/>
        </authorList>
    </citation>
    <scope>NUCLEOTIDE SEQUENCE</scope>
    <source>
        <strain evidence="2">CtPUt3</strain>
    </source>
</reference>
<evidence type="ECO:0000313" key="2">
    <source>
        <dbReference type="EMBL" id="DAF89417.1"/>
    </source>
</evidence>
<evidence type="ECO:0000256" key="1">
    <source>
        <dbReference type="SAM" id="MobiDB-lite"/>
    </source>
</evidence>
<feature type="compositionally biased region" description="Basic and acidic residues" evidence="1">
    <location>
        <begin position="1"/>
        <end position="13"/>
    </location>
</feature>
<name>A0A8S5U4L7_9CAUD</name>
<proteinExistence type="predicted"/>
<protein>
    <submittedName>
        <fullName evidence="2">Uncharacterized protein</fullName>
    </submittedName>
</protein>
<sequence length="225" mass="24665">MDPPRLRERDLGMTHHKPLGNRDLQTSVRALNAMGLTYHEISELQGVSRDTIATWGKGTSDSYGAAPVWKIGTAARTVRDYVNTLIRIGHDHVPHGVGLVTVRRHDDTPEWALRIAMAIGQGWLCREAVTPPVDVGSSSDGYGLIATPAIETIPAGTRPASARAYIPNRGKYPCGTRIKKGRKGFKVLAGHIIVSVPNVLLWARYRGAFPDGVQSYPWRPAEEDE</sequence>
<organism evidence="2">
    <name type="scientific">Siphoviridae sp. ctPUt3</name>
    <dbReference type="NCBI Taxonomy" id="2825485"/>
    <lineage>
        <taxon>Viruses</taxon>
        <taxon>Duplodnaviria</taxon>
        <taxon>Heunggongvirae</taxon>
        <taxon>Uroviricota</taxon>
        <taxon>Caudoviricetes</taxon>
    </lineage>
</organism>
<accession>A0A8S5U4L7</accession>